<comment type="caution">
    <text evidence="3">The sequence shown here is derived from an EMBL/GenBank/DDBJ whole genome shotgun (WGS) entry which is preliminary data.</text>
</comment>
<feature type="compositionally biased region" description="Low complexity" evidence="1">
    <location>
        <begin position="296"/>
        <end position="317"/>
    </location>
</feature>
<feature type="compositionally biased region" description="Polar residues" evidence="1">
    <location>
        <begin position="349"/>
        <end position="360"/>
    </location>
</feature>
<feature type="chain" id="PRO_5033986524" evidence="2">
    <location>
        <begin position="20"/>
        <end position="530"/>
    </location>
</feature>
<dbReference type="EMBL" id="JAAOAV010000030">
    <property type="protein sequence ID" value="KAF5610000.1"/>
    <property type="molecule type" value="Genomic_DNA"/>
</dbReference>
<keyword evidence="4" id="KW-1185">Reference proteome</keyword>
<accession>A0A8H5Q5K3</accession>
<feature type="compositionally biased region" description="Basic and acidic residues" evidence="1">
    <location>
        <begin position="484"/>
        <end position="496"/>
    </location>
</feature>
<feature type="region of interest" description="Disordered" evidence="1">
    <location>
        <begin position="240"/>
        <end position="330"/>
    </location>
</feature>
<dbReference type="RefSeq" id="XP_036540893.1">
    <property type="nucleotide sequence ID" value="XM_036681419.1"/>
</dbReference>
<dbReference type="OrthoDB" id="4936392at2759"/>
<evidence type="ECO:0000256" key="1">
    <source>
        <dbReference type="SAM" id="MobiDB-lite"/>
    </source>
</evidence>
<protein>
    <submittedName>
        <fullName evidence="3">Uncharacterized protein</fullName>
    </submittedName>
</protein>
<name>A0A8H5Q5K3_GIBSU</name>
<proteinExistence type="predicted"/>
<dbReference type="AlphaFoldDB" id="A0A8H5Q5K3"/>
<evidence type="ECO:0000313" key="4">
    <source>
        <dbReference type="Proteomes" id="UP000547976"/>
    </source>
</evidence>
<feature type="region of interest" description="Disordered" evidence="1">
    <location>
        <begin position="349"/>
        <end position="435"/>
    </location>
</feature>
<evidence type="ECO:0000313" key="3">
    <source>
        <dbReference type="EMBL" id="KAF5610000.1"/>
    </source>
</evidence>
<feature type="signal peptide" evidence="2">
    <location>
        <begin position="1"/>
        <end position="19"/>
    </location>
</feature>
<gene>
    <name evidence="3" type="ORF">FSUBG_3529</name>
</gene>
<feature type="region of interest" description="Disordered" evidence="1">
    <location>
        <begin position="466"/>
        <end position="503"/>
    </location>
</feature>
<feature type="compositionally biased region" description="Basic residues" evidence="1">
    <location>
        <begin position="469"/>
        <end position="483"/>
    </location>
</feature>
<sequence>MKTSFALSVLPFFYTHCIAASVDIWSSPIKERAALKYEAIEPEVVKARIGTTPDENSEGGRESGMVYFCREENWGAPCFAYHPDLEYTCNELGPELKGHIGSVFVDPGMICRLAGFNNDRCAPIKIFAWPETQHGWPDLFHQNAPGGSIKLGAATTHFACAEFQHILSNQKASVAQLVQALAGAIPVPSDSFFIVSKIYLVRSRPLGLKLGDAPDSYDNNTISDQLSILQMVRDNLRSIRSQAPSPESVYRAPRSPSSSYHDQGIGSDDVPSPASDTRMPSLDLGDLTKYSRSNDRLSGLRSSSSSSVAARVRSQGSTHGTGVDEAPAFGHLQRRPIQSYHSFEIVSSSEDLQSNVTPAQKTMARKPSPEDTTGVEKTYPLTRVKARIQTQIDSPTENRHSESPSPSIKPPQVERRSKRKSSVMSLRSLTEGVKRSRAGVEKLAHNICHISCNKLRHAYQSAGRQLKEQRKHHSAWKTLRRKLRSEDAGKPKHEKQSASFSIEQGGRGTESWWKAGVEKYHAPKWMRFGK</sequence>
<reference evidence="3 4" key="1">
    <citation type="submission" date="2020-05" db="EMBL/GenBank/DDBJ databases">
        <title>Identification and distribution of gene clusters putatively required for synthesis of sphingolipid metabolism inhibitors in phylogenetically diverse species of the filamentous fungus Fusarium.</title>
        <authorList>
            <person name="Kim H.-S."/>
            <person name="Busman M."/>
            <person name="Brown D.W."/>
            <person name="Divon H."/>
            <person name="Uhlig S."/>
            <person name="Proctor R.H."/>
        </authorList>
    </citation>
    <scope>NUCLEOTIDE SEQUENCE [LARGE SCALE GENOMIC DNA]</scope>
    <source>
        <strain evidence="3 4">NRRL 66333</strain>
    </source>
</reference>
<dbReference type="GeneID" id="59316137"/>
<dbReference type="Proteomes" id="UP000547976">
    <property type="component" value="Unassembled WGS sequence"/>
</dbReference>
<keyword evidence="2" id="KW-0732">Signal</keyword>
<organism evidence="3 4">
    <name type="scientific">Gibberella subglutinans</name>
    <name type="common">Fusarium subglutinans</name>
    <dbReference type="NCBI Taxonomy" id="42677"/>
    <lineage>
        <taxon>Eukaryota</taxon>
        <taxon>Fungi</taxon>
        <taxon>Dikarya</taxon>
        <taxon>Ascomycota</taxon>
        <taxon>Pezizomycotina</taxon>
        <taxon>Sordariomycetes</taxon>
        <taxon>Hypocreomycetidae</taxon>
        <taxon>Hypocreales</taxon>
        <taxon>Nectriaceae</taxon>
        <taxon>Fusarium</taxon>
        <taxon>Fusarium fujikuroi species complex</taxon>
    </lineage>
</organism>
<evidence type="ECO:0000256" key="2">
    <source>
        <dbReference type="SAM" id="SignalP"/>
    </source>
</evidence>